<dbReference type="Proteomes" id="UP000324222">
    <property type="component" value="Unassembled WGS sequence"/>
</dbReference>
<proteinExistence type="predicted"/>
<organism evidence="1 2">
    <name type="scientific">Portunus trituberculatus</name>
    <name type="common">Swimming crab</name>
    <name type="synonym">Neptunus trituberculatus</name>
    <dbReference type="NCBI Taxonomy" id="210409"/>
    <lineage>
        <taxon>Eukaryota</taxon>
        <taxon>Metazoa</taxon>
        <taxon>Ecdysozoa</taxon>
        <taxon>Arthropoda</taxon>
        <taxon>Crustacea</taxon>
        <taxon>Multicrustacea</taxon>
        <taxon>Malacostraca</taxon>
        <taxon>Eumalacostraca</taxon>
        <taxon>Eucarida</taxon>
        <taxon>Decapoda</taxon>
        <taxon>Pleocyemata</taxon>
        <taxon>Brachyura</taxon>
        <taxon>Eubrachyura</taxon>
        <taxon>Portunoidea</taxon>
        <taxon>Portunidae</taxon>
        <taxon>Portuninae</taxon>
        <taxon>Portunus</taxon>
    </lineage>
</organism>
<reference evidence="1 2" key="1">
    <citation type="submission" date="2019-05" db="EMBL/GenBank/DDBJ databases">
        <title>Another draft genome of Portunus trituberculatus and its Hox gene families provides insights of decapod evolution.</title>
        <authorList>
            <person name="Jeong J.-H."/>
            <person name="Song I."/>
            <person name="Kim S."/>
            <person name="Choi T."/>
            <person name="Kim D."/>
            <person name="Ryu S."/>
            <person name="Kim W."/>
        </authorList>
    </citation>
    <scope>NUCLEOTIDE SEQUENCE [LARGE SCALE GENOMIC DNA]</scope>
    <source>
        <tissue evidence="1">Muscle</tissue>
    </source>
</reference>
<keyword evidence="2" id="KW-1185">Reference proteome</keyword>
<dbReference type="EMBL" id="VSRR010046738">
    <property type="protein sequence ID" value="MPC77786.1"/>
    <property type="molecule type" value="Genomic_DNA"/>
</dbReference>
<accession>A0A5B7I786</accession>
<dbReference type="AlphaFoldDB" id="A0A5B7I786"/>
<sequence>MVIVASCLWESSIIFNLPNWLSDLNESVWVAAAGRRRGPGVRRAPEQCW</sequence>
<evidence type="ECO:0000313" key="1">
    <source>
        <dbReference type="EMBL" id="MPC77786.1"/>
    </source>
</evidence>
<name>A0A5B7I786_PORTR</name>
<protein>
    <submittedName>
        <fullName evidence="1">Uncharacterized protein</fullName>
    </submittedName>
</protein>
<comment type="caution">
    <text evidence="1">The sequence shown here is derived from an EMBL/GenBank/DDBJ whole genome shotgun (WGS) entry which is preliminary data.</text>
</comment>
<evidence type="ECO:0000313" key="2">
    <source>
        <dbReference type="Proteomes" id="UP000324222"/>
    </source>
</evidence>
<gene>
    <name evidence="1" type="ORF">E2C01_072251</name>
</gene>